<evidence type="ECO:0000256" key="1">
    <source>
        <dbReference type="ARBA" id="ARBA00004308"/>
    </source>
</evidence>
<feature type="region of interest" description="Disordered" evidence="4">
    <location>
        <begin position="579"/>
        <end position="628"/>
    </location>
</feature>
<feature type="compositionally biased region" description="Gly residues" evidence="4">
    <location>
        <begin position="406"/>
        <end position="432"/>
    </location>
</feature>
<sequence>MDGVIEALHIYDEHNAPIISHAYTGRPLSAAQLLPLYLEQQRQQQQASVPSSASSLSVPAASSSGGGPASLRKQPASLVYIPNTNPPTLVFTIVHAGLLFLLTTSSELEPLLALEFLHRVADALEEFLGSPLLAGKMESSYEVVAQLLTEMCDSGLVGTTEPNALHDLVEVEGFVGKLLGSITLPGKAAAALSNAAAQATSSAGPLSSLSSSLSSSHNPLASSSLSSSSSSSPSSAAGGPALPWRRANVRHTSNEMYADVIESLSVTLAPSGRPLAAFAHGSIAFTCKVSGLPDILLTLTGPSGKHNLSSVLELPVFHPCVRLARWKERPGELSFVPPDGRFLLAAYEVDLMPIDTSHGGFSAATATNNLRMPVSVEIKTGLGPVGADFDVRASVNRTFAFGRANGGGGPSSSGLMGNGGGGVGGRSIGGPHPGSPGAPLLDDVRITVPLPADVRNLLEVRPSRGDAVYNPGERVLEWHIPAKDIANGMTLFALRCTVVGQHRSGGGGGFDLDGDDSEADFNNEDDVGNISGSDDGRPAAPAQNSGDNNNNNNNNNSDDYGFQEYTYDEPYRESAPVLEAEAEKAQEAPLRPKTKKKKSSSTKTKTKSTKTKKTKAERNEKAAKAAPAPAVSVETAAEAAANRKIARNKILMPSSATVSFSVKGWLASGVRVESIVLDTRRSRGLGDSVKPYKGVKYLTVSKGGIELRC</sequence>
<dbReference type="PROSITE" id="PS51072">
    <property type="entry name" value="MHD"/>
    <property type="match status" value="1"/>
</dbReference>
<feature type="domain" description="MHD" evidence="5">
    <location>
        <begin position="253"/>
        <end position="563"/>
    </location>
</feature>
<feature type="region of interest" description="Disordered" evidence="4">
    <location>
        <begin position="220"/>
        <end position="243"/>
    </location>
</feature>
<dbReference type="SUPFAM" id="SSF64356">
    <property type="entry name" value="SNARE-like"/>
    <property type="match status" value="1"/>
</dbReference>
<feature type="region of interest" description="Disordered" evidence="4">
    <location>
        <begin position="406"/>
        <end position="440"/>
    </location>
</feature>
<protein>
    <recommendedName>
        <fullName evidence="5">MHD domain-containing protein</fullName>
    </recommendedName>
</protein>
<keyword evidence="2" id="KW-0813">Transport</keyword>
<dbReference type="EMBL" id="CAWUHB010000006">
    <property type="protein sequence ID" value="CAK7213353.1"/>
    <property type="molecule type" value="Genomic_DNA"/>
</dbReference>
<dbReference type="InterPro" id="IPR050431">
    <property type="entry name" value="Adaptor_comp_med_subunit"/>
</dbReference>
<evidence type="ECO:0000313" key="6">
    <source>
        <dbReference type="EMBL" id="CAK7213353.1"/>
    </source>
</evidence>
<keyword evidence="3" id="KW-0472">Membrane</keyword>
<reference evidence="6 7" key="1">
    <citation type="submission" date="2024-01" db="EMBL/GenBank/DDBJ databases">
        <authorList>
            <person name="Allen C."/>
            <person name="Tagirdzhanova G."/>
        </authorList>
    </citation>
    <scope>NUCLEOTIDE SEQUENCE [LARGE SCALE GENOMIC DNA]</scope>
</reference>
<dbReference type="InterPro" id="IPR028565">
    <property type="entry name" value="MHD"/>
</dbReference>
<feature type="compositionally biased region" description="Basic residues" evidence="4">
    <location>
        <begin position="592"/>
        <end position="613"/>
    </location>
</feature>
<dbReference type="PANTHER" id="PTHR10529">
    <property type="entry name" value="AP COMPLEX SUBUNIT MU"/>
    <property type="match status" value="1"/>
</dbReference>
<comment type="caution">
    <text evidence="6">The sequence shown here is derived from an EMBL/GenBank/DDBJ whole genome shotgun (WGS) entry which is preliminary data.</text>
</comment>
<organism evidence="6 7">
    <name type="scientific">Sporothrix curviconia</name>
    <dbReference type="NCBI Taxonomy" id="1260050"/>
    <lineage>
        <taxon>Eukaryota</taxon>
        <taxon>Fungi</taxon>
        <taxon>Dikarya</taxon>
        <taxon>Ascomycota</taxon>
        <taxon>Pezizomycotina</taxon>
        <taxon>Sordariomycetes</taxon>
        <taxon>Sordariomycetidae</taxon>
        <taxon>Ophiostomatales</taxon>
        <taxon>Ophiostomataceae</taxon>
        <taxon>Sporothrix</taxon>
    </lineage>
</organism>
<feature type="compositionally biased region" description="Basic and acidic residues" evidence="4">
    <location>
        <begin position="614"/>
        <end position="623"/>
    </location>
</feature>
<comment type="subcellular location">
    <subcellularLocation>
        <location evidence="1">Endomembrane system</location>
    </subcellularLocation>
</comment>
<evidence type="ECO:0000256" key="4">
    <source>
        <dbReference type="SAM" id="MobiDB-lite"/>
    </source>
</evidence>
<keyword evidence="7" id="KW-1185">Reference proteome</keyword>
<dbReference type="Pfam" id="PF00928">
    <property type="entry name" value="Adap_comp_sub"/>
    <property type="match status" value="1"/>
</dbReference>
<dbReference type="Proteomes" id="UP001642405">
    <property type="component" value="Unassembled WGS sequence"/>
</dbReference>
<dbReference type="Gene3D" id="2.60.40.1170">
    <property type="entry name" value="Mu homology domain, subdomain B"/>
    <property type="match status" value="1"/>
</dbReference>
<accession>A0ABP0B1G9</accession>
<evidence type="ECO:0000256" key="2">
    <source>
        <dbReference type="ARBA" id="ARBA00022448"/>
    </source>
</evidence>
<dbReference type="CDD" id="cd14837">
    <property type="entry name" value="AP3_Mu_N"/>
    <property type="match status" value="1"/>
</dbReference>
<gene>
    <name evidence="6" type="ORF">SCUCBS95973_001775</name>
</gene>
<evidence type="ECO:0000259" key="5">
    <source>
        <dbReference type="PROSITE" id="PS51072"/>
    </source>
</evidence>
<proteinExistence type="predicted"/>
<feature type="compositionally biased region" description="Acidic residues" evidence="4">
    <location>
        <begin position="512"/>
        <end position="527"/>
    </location>
</feature>
<evidence type="ECO:0000256" key="3">
    <source>
        <dbReference type="ARBA" id="ARBA00023136"/>
    </source>
</evidence>
<dbReference type="Gene3D" id="3.30.450.60">
    <property type="match status" value="1"/>
</dbReference>
<feature type="region of interest" description="Disordered" evidence="4">
    <location>
        <begin position="48"/>
        <end position="69"/>
    </location>
</feature>
<dbReference type="InterPro" id="IPR036168">
    <property type="entry name" value="AP2_Mu_C_sf"/>
</dbReference>
<feature type="compositionally biased region" description="Low complexity" evidence="4">
    <location>
        <begin position="48"/>
        <end position="63"/>
    </location>
</feature>
<evidence type="ECO:0000313" key="7">
    <source>
        <dbReference type="Proteomes" id="UP001642405"/>
    </source>
</evidence>
<dbReference type="InterPro" id="IPR011012">
    <property type="entry name" value="Longin-like_dom_sf"/>
</dbReference>
<feature type="region of interest" description="Disordered" evidence="4">
    <location>
        <begin position="509"/>
        <end position="563"/>
    </location>
</feature>
<name>A0ABP0B1G9_9PEZI</name>
<dbReference type="SUPFAM" id="SSF49447">
    <property type="entry name" value="Second domain of Mu2 adaptin subunit (ap50) of ap2 adaptor"/>
    <property type="match status" value="1"/>
</dbReference>